<sequence length="101" mass="10762">GARERHCLIIHGRPAGFSRGDSSRFKARLPPAAEVRVLTSLDWGNLKKLPDGATSPAASQEETMVFATAVAAKAVKVLMHRGKTLTIPDSVTQIEKSALAV</sequence>
<dbReference type="AlphaFoldDB" id="A0A9P1BSY3"/>
<protein>
    <submittedName>
        <fullName evidence="1">Uncharacterized protein</fullName>
    </submittedName>
</protein>
<dbReference type="EMBL" id="CAMXCT030000440">
    <property type="protein sequence ID" value="CAL4766150.1"/>
    <property type="molecule type" value="Genomic_DNA"/>
</dbReference>
<dbReference type="EMBL" id="CAMXCT020000440">
    <property type="protein sequence ID" value="CAL1132213.1"/>
    <property type="molecule type" value="Genomic_DNA"/>
</dbReference>
<reference evidence="2" key="2">
    <citation type="submission" date="2024-04" db="EMBL/GenBank/DDBJ databases">
        <authorList>
            <person name="Chen Y."/>
            <person name="Shah S."/>
            <person name="Dougan E. K."/>
            <person name="Thang M."/>
            <person name="Chan C."/>
        </authorList>
    </citation>
    <scope>NUCLEOTIDE SEQUENCE [LARGE SCALE GENOMIC DNA]</scope>
</reference>
<organism evidence="1">
    <name type="scientific">Cladocopium goreaui</name>
    <dbReference type="NCBI Taxonomy" id="2562237"/>
    <lineage>
        <taxon>Eukaryota</taxon>
        <taxon>Sar</taxon>
        <taxon>Alveolata</taxon>
        <taxon>Dinophyceae</taxon>
        <taxon>Suessiales</taxon>
        <taxon>Symbiodiniaceae</taxon>
        <taxon>Cladocopium</taxon>
    </lineage>
</organism>
<evidence type="ECO:0000313" key="2">
    <source>
        <dbReference type="EMBL" id="CAL1132213.1"/>
    </source>
</evidence>
<evidence type="ECO:0000313" key="1">
    <source>
        <dbReference type="EMBL" id="CAI3978838.1"/>
    </source>
</evidence>
<dbReference type="EMBL" id="CAMXCT010000440">
    <property type="protein sequence ID" value="CAI3978838.1"/>
    <property type="molecule type" value="Genomic_DNA"/>
</dbReference>
<comment type="caution">
    <text evidence="1">The sequence shown here is derived from an EMBL/GenBank/DDBJ whole genome shotgun (WGS) entry which is preliminary data.</text>
</comment>
<reference evidence="1" key="1">
    <citation type="submission" date="2022-10" db="EMBL/GenBank/DDBJ databases">
        <authorList>
            <person name="Chen Y."/>
            <person name="Dougan E. K."/>
            <person name="Chan C."/>
            <person name="Rhodes N."/>
            <person name="Thang M."/>
        </authorList>
    </citation>
    <scope>NUCLEOTIDE SEQUENCE</scope>
</reference>
<gene>
    <name evidence="1" type="ORF">C1SCF055_LOCUS6837</name>
</gene>
<feature type="non-terminal residue" evidence="1">
    <location>
        <position position="1"/>
    </location>
</feature>
<name>A0A9P1BSY3_9DINO</name>
<evidence type="ECO:0000313" key="3">
    <source>
        <dbReference type="Proteomes" id="UP001152797"/>
    </source>
</evidence>
<dbReference type="Proteomes" id="UP001152797">
    <property type="component" value="Unassembled WGS sequence"/>
</dbReference>
<keyword evidence="3" id="KW-1185">Reference proteome</keyword>
<proteinExistence type="predicted"/>
<accession>A0A9P1BSY3</accession>